<dbReference type="SMART" id="SM00487">
    <property type="entry name" value="DEXDc"/>
    <property type="match status" value="1"/>
</dbReference>
<evidence type="ECO:0000256" key="4">
    <source>
        <dbReference type="ARBA" id="ARBA00022723"/>
    </source>
</evidence>
<dbReference type="InterPro" id="IPR011545">
    <property type="entry name" value="DEAD/DEAH_box_helicase_dom"/>
</dbReference>
<feature type="domain" description="Helicase C-terminal" evidence="17">
    <location>
        <begin position="627"/>
        <end position="773"/>
    </location>
</feature>
<dbReference type="Pfam" id="PF00270">
    <property type="entry name" value="DEAD"/>
    <property type="match status" value="1"/>
</dbReference>
<accession>F0ZZN1</accession>
<dbReference type="PROSITE" id="PS51194">
    <property type="entry name" value="HELICASE_CTER"/>
    <property type="match status" value="1"/>
</dbReference>
<evidence type="ECO:0000256" key="5">
    <source>
        <dbReference type="ARBA" id="ARBA00022741"/>
    </source>
</evidence>
<dbReference type="InterPro" id="IPR001650">
    <property type="entry name" value="Helicase_C-like"/>
</dbReference>
<dbReference type="OrthoDB" id="10261556at2759"/>
<evidence type="ECO:0000256" key="9">
    <source>
        <dbReference type="ARBA" id="ARBA00022840"/>
    </source>
</evidence>
<feature type="region of interest" description="Disordered" evidence="15">
    <location>
        <begin position="240"/>
        <end position="278"/>
    </location>
</feature>
<organism evidence="18 19">
    <name type="scientific">Dictyostelium purpureum</name>
    <name type="common">Slime mold</name>
    <dbReference type="NCBI Taxonomy" id="5786"/>
    <lineage>
        <taxon>Eukaryota</taxon>
        <taxon>Amoebozoa</taxon>
        <taxon>Evosea</taxon>
        <taxon>Eumycetozoa</taxon>
        <taxon>Dictyostelia</taxon>
        <taxon>Dictyosteliales</taxon>
        <taxon>Dictyosteliaceae</taxon>
        <taxon>Dictyostelium</taxon>
    </lineage>
</organism>
<evidence type="ECO:0000256" key="8">
    <source>
        <dbReference type="ARBA" id="ARBA00022833"/>
    </source>
</evidence>
<dbReference type="GO" id="GO:0009378">
    <property type="term" value="F:four-way junction helicase activity"/>
    <property type="evidence" value="ECO:0000318"/>
    <property type="project" value="GO_Central"/>
</dbReference>
<keyword evidence="6 14" id="KW-0378">Hydrolase</keyword>
<keyword evidence="11" id="KW-0413">Isomerase</keyword>
<comment type="catalytic activity">
    <reaction evidence="14">
        <text>ATP + H2O = ADP + phosphate + H(+)</text>
        <dbReference type="Rhea" id="RHEA:13065"/>
        <dbReference type="ChEBI" id="CHEBI:15377"/>
        <dbReference type="ChEBI" id="CHEBI:15378"/>
        <dbReference type="ChEBI" id="CHEBI:30616"/>
        <dbReference type="ChEBI" id="CHEBI:43474"/>
        <dbReference type="ChEBI" id="CHEBI:456216"/>
    </reaction>
</comment>
<evidence type="ECO:0000256" key="12">
    <source>
        <dbReference type="ARBA" id="ARBA00023242"/>
    </source>
</evidence>
<dbReference type="eggNOG" id="KOG0351">
    <property type="taxonomic scope" value="Eukaryota"/>
</dbReference>
<keyword evidence="9 14" id="KW-0067">ATP-binding</keyword>
<comment type="similarity">
    <text evidence="3 14">Belongs to the helicase family. RecQ subfamily.</text>
</comment>
<feature type="domain" description="Helicase ATP-binding" evidence="16">
    <location>
        <begin position="423"/>
        <end position="599"/>
    </location>
</feature>
<evidence type="ECO:0000256" key="2">
    <source>
        <dbReference type="ARBA" id="ARBA00004123"/>
    </source>
</evidence>
<sequence>MCIGVAKVGIGNNNIYNNNKSYYSTEKNNSTINPSSNEEIVLDSKSEGYIEWKDPSKKIKKCVLTGQNRISKDVKDISFLNKHGLLVKLNSNSLLNSSKNNSNNSNSDNNDNDINNANNQNEEVIREDYDDTFEVIKTKKQKQLEKNLMGKSGDLDYQDSPEIITSKKNKKKQTMKEDFKNNEVDIIVLDENVNSIKPSKKSKKKSILVQPEDEEVSLEVDQNEIFREYNLDENGEHIVTMSPGFKSPELDRIKSNLEKPLKESKPRKKKVKEEQEQPIVKQQKEKVSIITEKEVTEGVKSKIKKEKKDKLKNQINNTDDLNQVQSIGIEGLKSKKKRVKVDEYLNIIDVYKEWKATVLSKSSKDILTTKHKLPNKPIKMQSPSSNAIDGVLEKEHEWDSLVDSCNRMVFGNSSFRPLQQQVINSILHGRDTFVSLPTGGGKSLCFQIPSLVDSSGISIVLSPLLSLMQDQVHKLKLLGVPACSINSSNTPLQNRKTIEQLLDKDNCNISIVYVSPERLSQTEFLEVLNTLNNQGRIKRLIVDEAHCISEWGHDFRPAYRKISLFRENFPNVPIAAFTATAKPSVESDIKNELKLHNPVTIASSFLRTNLLYQIRSKSPDQSRSFADIADYIKMRQSRSCGIIYCATTNDCELLSQYLNEENIDSHFYHGSLKNSERVEIQKAWTNKSFKIIVTTLAFGMGIDVKDVRFIIHYTMPSSIEAYYQQTGRAGRDGLPSECILYYTSNDYFKISRIIQTQAQPSSSYFYSEEQELVAQKQQMTENKVELLDSINSFCRNDDVCRRVQLLDYFGEVSKPCKTNCDICISQTQYGHNNYTKSKLKQLKNDIQTSQDSIERVYTRNSYSTFKYNKKKSNKSRSYEDDDTN</sequence>
<dbReference type="Pfam" id="PF00271">
    <property type="entry name" value="Helicase_C"/>
    <property type="match status" value="1"/>
</dbReference>
<keyword evidence="4" id="KW-0479">Metal-binding</keyword>
<reference evidence="19" key="1">
    <citation type="journal article" date="2011" name="Genome Biol.">
        <title>Comparative genomics of the social amoebae Dictyostelium discoideum and Dictyostelium purpureum.</title>
        <authorList>
            <consortium name="US DOE Joint Genome Institute (JGI-PGF)"/>
            <person name="Sucgang R."/>
            <person name="Kuo A."/>
            <person name="Tian X."/>
            <person name="Salerno W."/>
            <person name="Parikh A."/>
            <person name="Feasley C.L."/>
            <person name="Dalin E."/>
            <person name="Tu H."/>
            <person name="Huang E."/>
            <person name="Barry K."/>
            <person name="Lindquist E."/>
            <person name="Shapiro H."/>
            <person name="Bruce D."/>
            <person name="Schmutz J."/>
            <person name="Salamov A."/>
            <person name="Fey P."/>
            <person name="Gaudet P."/>
            <person name="Anjard C."/>
            <person name="Babu M.M."/>
            <person name="Basu S."/>
            <person name="Bushmanova Y."/>
            <person name="van der Wel H."/>
            <person name="Katoh-Kurasawa M."/>
            <person name="Dinh C."/>
            <person name="Coutinho P.M."/>
            <person name="Saito T."/>
            <person name="Elias M."/>
            <person name="Schaap P."/>
            <person name="Kay R.R."/>
            <person name="Henrissat B."/>
            <person name="Eichinger L."/>
            <person name="Rivero F."/>
            <person name="Putnam N.H."/>
            <person name="West C.M."/>
            <person name="Loomis W.F."/>
            <person name="Chisholm R.L."/>
            <person name="Shaulsky G."/>
            <person name="Strassmann J.E."/>
            <person name="Queller D.C."/>
            <person name="Kuspa A."/>
            <person name="Grigoriev I.V."/>
        </authorList>
    </citation>
    <scope>NUCLEOTIDE SEQUENCE [LARGE SCALE GENOMIC DNA]</scope>
    <source>
        <strain evidence="19">QSDP1</strain>
    </source>
</reference>
<dbReference type="PANTHER" id="PTHR13710">
    <property type="entry name" value="DNA HELICASE RECQ FAMILY MEMBER"/>
    <property type="match status" value="1"/>
</dbReference>
<evidence type="ECO:0000313" key="18">
    <source>
        <dbReference type="EMBL" id="EGC30587.1"/>
    </source>
</evidence>
<evidence type="ECO:0000259" key="17">
    <source>
        <dbReference type="PROSITE" id="PS51194"/>
    </source>
</evidence>
<dbReference type="SUPFAM" id="SSF52540">
    <property type="entry name" value="P-loop containing nucleoside triphosphate hydrolases"/>
    <property type="match status" value="1"/>
</dbReference>
<dbReference type="VEuPathDB" id="AmoebaDB:DICPUDRAFT_157642"/>
<keyword evidence="7 14" id="KW-0347">Helicase</keyword>
<dbReference type="EMBL" id="GL871316">
    <property type="protein sequence ID" value="EGC30587.1"/>
    <property type="molecule type" value="Genomic_DNA"/>
</dbReference>
<dbReference type="FunFam" id="3.40.50.300:FF:001834">
    <property type="entry name" value="ATP-dependent DNA helicase"/>
    <property type="match status" value="1"/>
</dbReference>
<dbReference type="GO" id="GO:0005737">
    <property type="term" value="C:cytoplasm"/>
    <property type="evidence" value="ECO:0000318"/>
    <property type="project" value="GO_Central"/>
</dbReference>
<dbReference type="InterPro" id="IPR004589">
    <property type="entry name" value="DNA_helicase_ATP-dep_RecQ"/>
</dbReference>
<comment type="catalytic activity">
    <reaction evidence="13 14">
        <text>Couples ATP hydrolysis with the unwinding of duplex DNA by translocating in the 3'-5' direction.</text>
        <dbReference type="EC" id="5.6.2.4"/>
    </reaction>
</comment>
<keyword evidence="19" id="KW-1185">Reference proteome</keyword>
<dbReference type="PANTHER" id="PTHR13710:SF121">
    <property type="entry name" value="ATP-DEPENDENT DNA HELICASE"/>
    <property type="match status" value="1"/>
</dbReference>
<name>F0ZZN1_DICPU</name>
<evidence type="ECO:0000256" key="3">
    <source>
        <dbReference type="ARBA" id="ARBA00005446"/>
    </source>
</evidence>
<keyword evidence="12 14" id="KW-0539">Nucleus</keyword>
<dbReference type="CDD" id="cd17920">
    <property type="entry name" value="DEXHc_RecQ"/>
    <property type="match status" value="1"/>
</dbReference>
<dbReference type="GO" id="GO:0016887">
    <property type="term" value="F:ATP hydrolysis activity"/>
    <property type="evidence" value="ECO:0007669"/>
    <property type="project" value="RHEA"/>
</dbReference>
<dbReference type="GO" id="GO:0005524">
    <property type="term" value="F:ATP binding"/>
    <property type="evidence" value="ECO:0007669"/>
    <property type="project" value="UniProtKB-KW"/>
</dbReference>
<evidence type="ECO:0000256" key="10">
    <source>
        <dbReference type="ARBA" id="ARBA00023125"/>
    </source>
</evidence>
<dbReference type="AlphaFoldDB" id="F0ZZN1"/>
<dbReference type="GO" id="GO:0003677">
    <property type="term" value="F:DNA binding"/>
    <property type="evidence" value="ECO:0007669"/>
    <property type="project" value="UniProtKB-KW"/>
</dbReference>
<feature type="region of interest" description="Disordered" evidence="15">
    <location>
        <begin position="96"/>
        <end position="126"/>
    </location>
</feature>
<keyword evidence="8" id="KW-0862">Zinc</keyword>
<evidence type="ECO:0000256" key="6">
    <source>
        <dbReference type="ARBA" id="ARBA00022801"/>
    </source>
</evidence>
<evidence type="ECO:0000256" key="7">
    <source>
        <dbReference type="ARBA" id="ARBA00022806"/>
    </source>
</evidence>
<dbReference type="STRING" id="5786.F0ZZN1"/>
<dbReference type="OMA" id="MQDQVHK"/>
<evidence type="ECO:0000256" key="15">
    <source>
        <dbReference type="SAM" id="MobiDB-lite"/>
    </source>
</evidence>
<keyword evidence="5 14" id="KW-0547">Nucleotide-binding</keyword>
<evidence type="ECO:0000256" key="14">
    <source>
        <dbReference type="RuleBase" id="RU364117"/>
    </source>
</evidence>
<dbReference type="GO" id="GO:0043138">
    <property type="term" value="F:3'-5' DNA helicase activity"/>
    <property type="evidence" value="ECO:0000318"/>
    <property type="project" value="GO_Central"/>
</dbReference>
<protein>
    <recommendedName>
        <fullName evidence="14">ATP-dependent DNA helicase</fullName>
        <ecNumber evidence="14">5.6.2.4</ecNumber>
    </recommendedName>
</protein>
<dbReference type="EC" id="5.6.2.4" evidence="14"/>
<dbReference type="NCBIfam" id="TIGR00614">
    <property type="entry name" value="recQ_fam"/>
    <property type="match status" value="1"/>
</dbReference>
<dbReference type="PROSITE" id="PS51192">
    <property type="entry name" value="HELICASE_ATP_BIND_1"/>
    <property type="match status" value="1"/>
</dbReference>
<comment type="subcellular location">
    <subcellularLocation>
        <location evidence="2 14">Nucleus</location>
    </subcellularLocation>
</comment>
<dbReference type="FunCoup" id="F0ZZN1">
    <property type="interactions" value="44"/>
</dbReference>
<dbReference type="KEGG" id="dpp:DICPUDRAFT_157642"/>
<dbReference type="SMART" id="SM00490">
    <property type="entry name" value="HELICc"/>
    <property type="match status" value="1"/>
</dbReference>
<dbReference type="InterPro" id="IPR027417">
    <property type="entry name" value="P-loop_NTPase"/>
</dbReference>
<feature type="compositionally biased region" description="Low complexity" evidence="15">
    <location>
        <begin position="96"/>
        <end position="121"/>
    </location>
</feature>
<keyword evidence="10" id="KW-0238">DNA-binding</keyword>
<dbReference type="Gene3D" id="3.40.50.300">
    <property type="entry name" value="P-loop containing nucleotide triphosphate hydrolases"/>
    <property type="match status" value="2"/>
</dbReference>
<feature type="compositionally biased region" description="Basic and acidic residues" evidence="15">
    <location>
        <begin position="248"/>
        <end position="264"/>
    </location>
</feature>
<dbReference type="GO" id="GO:0005694">
    <property type="term" value="C:chromosome"/>
    <property type="evidence" value="ECO:0000318"/>
    <property type="project" value="GO_Central"/>
</dbReference>
<evidence type="ECO:0000256" key="1">
    <source>
        <dbReference type="ARBA" id="ARBA00001947"/>
    </source>
</evidence>
<dbReference type="RefSeq" id="XP_003292875.1">
    <property type="nucleotide sequence ID" value="XM_003292827.1"/>
</dbReference>
<dbReference type="InterPro" id="IPR032284">
    <property type="entry name" value="RecQ_Zn-bd"/>
</dbReference>
<dbReference type="FunFam" id="3.40.50.300:FF:000596">
    <property type="entry name" value="ATP-dependent DNA helicase"/>
    <property type="match status" value="1"/>
</dbReference>
<dbReference type="Proteomes" id="UP000001064">
    <property type="component" value="Unassembled WGS sequence"/>
</dbReference>
<comment type="cofactor">
    <cofactor evidence="1">
        <name>Zn(2+)</name>
        <dbReference type="ChEBI" id="CHEBI:29105"/>
    </cofactor>
</comment>
<dbReference type="GO" id="GO:0005634">
    <property type="term" value="C:nucleus"/>
    <property type="evidence" value="ECO:0000318"/>
    <property type="project" value="GO_Central"/>
</dbReference>
<dbReference type="GO" id="GO:0000724">
    <property type="term" value="P:double-strand break repair via homologous recombination"/>
    <property type="evidence" value="ECO:0000318"/>
    <property type="project" value="GO_Central"/>
</dbReference>
<evidence type="ECO:0000256" key="11">
    <source>
        <dbReference type="ARBA" id="ARBA00023235"/>
    </source>
</evidence>
<evidence type="ECO:0000256" key="13">
    <source>
        <dbReference type="ARBA" id="ARBA00034617"/>
    </source>
</evidence>
<dbReference type="InterPro" id="IPR014001">
    <property type="entry name" value="Helicase_ATP-bd"/>
</dbReference>
<dbReference type="GO" id="GO:0006260">
    <property type="term" value="P:DNA replication"/>
    <property type="evidence" value="ECO:0000318"/>
    <property type="project" value="GO_Central"/>
</dbReference>
<evidence type="ECO:0000259" key="16">
    <source>
        <dbReference type="PROSITE" id="PS51192"/>
    </source>
</evidence>
<dbReference type="GO" id="GO:0046872">
    <property type="term" value="F:metal ion binding"/>
    <property type="evidence" value="ECO:0007669"/>
    <property type="project" value="UniProtKB-KW"/>
</dbReference>
<proteinExistence type="inferred from homology"/>
<gene>
    <name evidence="18" type="ORF">DICPUDRAFT_157642</name>
</gene>
<dbReference type="InParanoid" id="F0ZZN1"/>
<dbReference type="GeneID" id="10509068"/>
<dbReference type="Pfam" id="PF16124">
    <property type="entry name" value="RecQ_Zn_bind"/>
    <property type="match status" value="1"/>
</dbReference>
<evidence type="ECO:0000313" key="19">
    <source>
        <dbReference type="Proteomes" id="UP000001064"/>
    </source>
</evidence>